<comment type="caution">
    <text evidence="1">The sequence shown here is derived from an EMBL/GenBank/DDBJ whole genome shotgun (WGS) entry which is preliminary data.</text>
</comment>
<sequence length="219" mass="24945">MSVYANTTARNFTPEQNREFKRRHLDRRRAYAIADLLSGIPQDVDQEEWEEWHAQAIQENVRDIGKGDAFICPAGQIEECRGQEVLVRGESHLKWAQIHNPTNSLVFDAQVIEDSGTGVNFIHPALAQACGLRIYPTAPTVHKVITGQQFRSDKWAQVEWMGKPGRLGTDWFYLAPEEAPIQLLVGRRFLKENKGVFLNEKPEVDPVLLNVQTKKTVRS</sequence>
<name>A0A9P9WEN2_9PEZI</name>
<keyword evidence="2" id="KW-1185">Reference proteome</keyword>
<dbReference type="OrthoDB" id="5245056at2759"/>
<dbReference type="EMBL" id="JAFIMR010000033">
    <property type="protein sequence ID" value="KAI1859737.1"/>
    <property type="molecule type" value="Genomic_DNA"/>
</dbReference>
<dbReference type="AlphaFoldDB" id="A0A9P9WEN2"/>
<accession>A0A9P9WEN2</accession>
<proteinExistence type="predicted"/>
<organism evidence="1 2">
    <name type="scientific">Neoarthrinium moseri</name>
    <dbReference type="NCBI Taxonomy" id="1658444"/>
    <lineage>
        <taxon>Eukaryota</taxon>
        <taxon>Fungi</taxon>
        <taxon>Dikarya</taxon>
        <taxon>Ascomycota</taxon>
        <taxon>Pezizomycotina</taxon>
        <taxon>Sordariomycetes</taxon>
        <taxon>Xylariomycetidae</taxon>
        <taxon>Amphisphaeriales</taxon>
        <taxon>Apiosporaceae</taxon>
        <taxon>Neoarthrinium</taxon>
    </lineage>
</organism>
<gene>
    <name evidence="1" type="ORF">JX265_010186</name>
</gene>
<dbReference type="Proteomes" id="UP000829685">
    <property type="component" value="Unassembled WGS sequence"/>
</dbReference>
<evidence type="ECO:0000313" key="2">
    <source>
        <dbReference type="Proteomes" id="UP000829685"/>
    </source>
</evidence>
<protein>
    <submittedName>
        <fullName evidence="1">Uncharacterized protein</fullName>
    </submittedName>
</protein>
<evidence type="ECO:0000313" key="1">
    <source>
        <dbReference type="EMBL" id="KAI1859737.1"/>
    </source>
</evidence>
<reference evidence="1" key="1">
    <citation type="submission" date="2021-03" db="EMBL/GenBank/DDBJ databases">
        <title>Revisited historic fungal species revealed as producer of novel bioactive compounds through whole genome sequencing and comparative genomics.</title>
        <authorList>
            <person name="Vignolle G.A."/>
            <person name="Hochenegger N."/>
            <person name="Mach R.L."/>
            <person name="Mach-Aigner A.R."/>
            <person name="Javad Rahimi M."/>
            <person name="Salim K.A."/>
            <person name="Chan C.M."/>
            <person name="Lim L.B.L."/>
            <person name="Cai F."/>
            <person name="Druzhinina I.S."/>
            <person name="U'Ren J.M."/>
            <person name="Derntl C."/>
        </authorList>
    </citation>
    <scope>NUCLEOTIDE SEQUENCE</scope>
    <source>
        <strain evidence="1">TUCIM 5799</strain>
    </source>
</reference>